<dbReference type="EMBL" id="JXJW01000020">
    <property type="protein sequence ID" value="PCS05228.1"/>
    <property type="molecule type" value="Genomic_DNA"/>
</dbReference>
<proteinExistence type="predicted"/>
<sequence>MQKEIGISNQDGSVLSKRTFNRYEEKKQIRLIRDLTFQIANLPQLIEQLSKGKEIALNVSKEFATKIANGELEFIRKGNTGEAVGILRDATSKKMFAQLPIKELPLELGSSIATAGLSMQLQEISHKLEELGDKINRVNRNFDLNRYAEVQSAQDKYKLALLSKDLEVKKTLLIESLSQGTYAYNLLLNQLYETKMNLRNSNNNENVLSNLFKSKADEQAKLAETALDNLEYLKDAFSFQIATLAELREYDALNYALQKFNEVVSEDFSGDDALFLDGHLPPKYKNPFKYLSGNVIDATTSIIEFIDDNEDLLELHFLPSELKIQKKEQKENVE</sequence>
<reference evidence="1 2" key="1">
    <citation type="submission" date="2014-12" db="EMBL/GenBank/DDBJ databases">
        <title>Draft genome sequences of 10 type strains of Lactococcus.</title>
        <authorList>
            <person name="Sun Z."/>
            <person name="Zhong Z."/>
            <person name="Liu W."/>
            <person name="Zhang W."/>
            <person name="Zhang H."/>
        </authorList>
    </citation>
    <scope>NUCLEOTIDE SEQUENCE [LARGE SCALE GENOMIC DNA]</scope>
    <source>
        <strain evidence="1 2">DSM 6634</strain>
    </source>
</reference>
<accession>A0A2A5RVM9</accession>
<gene>
    <name evidence="1" type="ORF">RU86_GL001203</name>
</gene>
<dbReference type="AlphaFoldDB" id="A0A2A5RVM9"/>
<evidence type="ECO:0000313" key="1">
    <source>
        <dbReference type="EMBL" id="PCS05228.1"/>
    </source>
</evidence>
<evidence type="ECO:0000313" key="2">
    <source>
        <dbReference type="Proteomes" id="UP000218282"/>
    </source>
</evidence>
<protein>
    <submittedName>
        <fullName evidence="1">Uncharacterized protein</fullName>
    </submittedName>
</protein>
<dbReference type="Proteomes" id="UP000218282">
    <property type="component" value="Unassembled WGS sequence"/>
</dbReference>
<organism evidence="1 2">
    <name type="scientific">Pseudolactococcus piscium</name>
    <dbReference type="NCBI Taxonomy" id="1364"/>
    <lineage>
        <taxon>Bacteria</taxon>
        <taxon>Bacillati</taxon>
        <taxon>Bacillota</taxon>
        <taxon>Bacilli</taxon>
        <taxon>Lactobacillales</taxon>
        <taxon>Streptococcaceae</taxon>
        <taxon>Pseudolactococcus</taxon>
    </lineage>
</organism>
<keyword evidence="2" id="KW-1185">Reference proteome</keyword>
<name>A0A2A5RVM9_9LACT</name>
<comment type="caution">
    <text evidence="1">The sequence shown here is derived from an EMBL/GenBank/DDBJ whole genome shotgun (WGS) entry which is preliminary data.</text>
</comment>